<evidence type="ECO:0000259" key="6">
    <source>
        <dbReference type="Pfam" id="PF04932"/>
    </source>
</evidence>
<evidence type="ECO:0000256" key="4">
    <source>
        <dbReference type="ARBA" id="ARBA00023136"/>
    </source>
</evidence>
<dbReference type="GO" id="GO:0016874">
    <property type="term" value="F:ligase activity"/>
    <property type="evidence" value="ECO:0007669"/>
    <property type="project" value="UniProtKB-KW"/>
</dbReference>
<gene>
    <name evidence="7" type="ORF">Mic7113_1859</name>
</gene>
<protein>
    <submittedName>
        <fullName evidence="7">Lipid A core-O-antigen ligase-like enyme</fullName>
    </submittedName>
</protein>
<dbReference type="AlphaFoldDB" id="K9WBF0"/>
<evidence type="ECO:0000313" key="8">
    <source>
        <dbReference type="Proteomes" id="UP000010471"/>
    </source>
</evidence>
<feature type="transmembrane region" description="Helical" evidence="5">
    <location>
        <begin position="21"/>
        <end position="40"/>
    </location>
</feature>
<keyword evidence="2 5" id="KW-0812">Transmembrane</keyword>
<evidence type="ECO:0000313" key="7">
    <source>
        <dbReference type="EMBL" id="AFZ17715.1"/>
    </source>
</evidence>
<dbReference type="RefSeq" id="WP_015181867.1">
    <property type="nucleotide sequence ID" value="NC_019738.1"/>
</dbReference>
<feature type="transmembrane region" description="Helical" evidence="5">
    <location>
        <begin position="340"/>
        <end position="364"/>
    </location>
</feature>
<organism evidence="7 8">
    <name type="scientific">Allocoleopsis franciscana PCC 7113</name>
    <dbReference type="NCBI Taxonomy" id="1173027"/>
    <lineage>
        <taxon>Bacteria</taxon>
        <taxon>Bacillati</taxon>
        <taxon>Cyanobacteriota</taxon>
        <taxon>Cyanophyceae</taxon>
        <taxon>Coleofasciculales</taxon>
        <taxon>Coleofasciculaceae</taxon>
        <taxon>Allocoleopsis</taxon>
        <taxon>Allocoleopsis franciscana</taxon>
    </lineage>
</organism>
<evidence type="ECO:0000256" key="5">
    <source>
        <dbReference type="SAM" id="Phobius"/>
    </source>
</evidence>
<dbReference type="PANTHER" id="PTHR37422">
    <property type="entry name" value="TEICHURONIC ACID BIOSYNTHESIS PROTEIN TUAE"/>
    <property type="match status" value="1"/>
</dbReference>
<sequence>MLEPLPPRKLVSPLLHLAEERFAVFGVLVFSGVLTCSSYYNVSEGIGGYGFYVSSRFDTAASLMQLGIYAATIFLLLARLKSVVLPALRDPFLWGLVGLIVFSFIWSDFPELSQKAGIKTLYTTLFGLYLASRFTLKEQLRIIAWALLIATVFSLLYTLAFRGAGIEQGTHSGSWRGPLIHKNHFGRLMVVSSLVCLLAAFNSGRYRYLMWVGCGLSVALLLLSDSGTGLIVFLTLVILLPFYRALRLSDSLAIPFFITMITVAGGIALWAGTNWNDLLFSYGKDPTLSGRTHIWDAVIERLWHRPWLGYGYHGFWEERGESVYVFRAVHYLVYQAHNGFLNIAIELGFLGLFCYSLSMLFTYIRAIRCVRSDQTSAELWPIIYVTFLLMFNYTETTTVEQNSIFWVLFVAISLSLKRGKWVKLREESEIREKKNLVGQT</sequence>
<keyword evidence="8" id="KW-1185">Reference proteome</keyword>
<dbReference type="STRING" id="1173027.Mic7113_1859"/>
<dbReference type="eggNOG" id="COG3307">
    <property type="taxonomic scope" value="Bacteria"/>
</dbReference>
<dbReference type="KEGG" id="mic:Mic7113_1859"/>
<reference evidence="7 8" key="1">
    <citation type="submission" date="2012-06" db="EMBL/GenBank/DDBJ databases">
        <title>Finished chromosome of genome of Microcoleus sp. PCC 7113.</title>
        <authorList>
            <consortium name="US DOE Joint Genome Institute"/>
            <person name="Gugger M."/>
            <person name="Coursin T."/>
            <person name="Rippka R."/>
            <person name="Tandeau De Marsac N."/>
            <person name="Huntemann M."/>
            <person name="Wei C.-L."/>
            <person name="Han J."/>
            <person name="Detter J.C."/>
            <person name="Han C."/>
            <person name="Tapia R."/>
            <person name="Chen A."/>
            <person name="Kyrpides N."/>
            <person name="Mavromatis K."/>
            <person name="Markowitz V."/>
            <person name="Szeto E."/>
            <person name="Ivanova N."/>
            <person name="Pagani I."/>
            <person name="Pati A."/>
            <person name="Goodwin L."/>
            <person name="Nordberg H.P."/>
            <person name="Cantor M.N."/>
            <person name="Hua S.X."/>
            <person name="Woyke T."/>
            <person name="Kerfeld C.A."/>
        </authorList>
    </citation>
    <scope>NUCLEOTIDE SEQUENCE [LARGE SCALE GENOMIC DNA]</scope>
    <source>
        <strain evidence="7 8">PCC 7113</strain>
    </source>
</reference>
<accession>K9WBF0</accession>
<name>K9WBF0_9CYAN</name>
<feature type="transmembrane region" description="Helical" evidence="5">
    <location>
        <begin position="92"/>
        <end position="110"/>
    </location>
</feature>
<keyword evidence="7" id="KW-0436">Ligase</keyword>
<evidence type="ECO:0000256" key="2">
    <source>
        <dbReference type="ARBA" id="ARBA00022692"/>
    </source>
</evidence>
<keyword evidence="4 5" id="KW-0472">Membrane</keyword>
<dbReference type="HOGENOM" id="CLU_039809_2_0_3"/>
<dbReference type="Proteomes" id="UP000010471">
    <property type="component" value="Chromosome"/>
</dbReference>
<evidence type="ECO:0000256" key="3">
    <source>
        <dbReference type="ARBA" id="ARBA00022989"/>
    </source>
</evidence>
<dbReference type="InterPro" id="IPR051533">
    <property type="entry name" value="WaaL-like"/>
</dbReference>
<feature type="transmembrane region" description="Helical" evidence="5">
    <location>
        <begin position="184"/>
        <end position="201"/>
    </location>
</feature>
<feature type="transmembrane region" description="Helical" evidence="5">
    <location>
        <begin position="60"/>
        <end position="80"/>
    </location>
</feature>
<dbReference type="InterPro" id="IPR007016">
    <property type="entry name" value="O-antigen_ligase-rel_domated"/>
</dbReference>
<feature type="transmembrane region" description="Helical" evidence="5">
    <location>
        <begin position="253"/>
        <end position="272"/>
    </location>
</feature>
<dbReference type="PANTHER" id="PTHR37422:SF17">
    <property type="entry name" value="O-ANTIGEN LIGASE"/>
    <property type="match status" value="1"/>
</dbReference>
<feature type="domain" description="O-antigen ligase-related" evidence="6">
    <location>
        <begin position="214"/>
        <end position="355"/>
    </location>
</feature>
<comment type="subcellular location">
    <subcellularLocation>
        <location evidence="1">Membrane</location>
        <topology evidence="1">Multi-pass membrane protein</topology>
    </subcellularLocation>
</comment>
<proteinExistence type="predicted"/>
<keyword evidence="3 5" id="KW-1133">Transmembrane helix</keyword>
<dbReference type="Pfam" id="PF04932">
    <property type="entry name" value="Wzy_C"/>
    <property type="match status" value="1"/>
</dbReference>
<dbReference type="GO" id="GO:0016020">
    <property type="term" value="C:membrane"/>
    <property type="evidence" value="ECO:0007669"/>
    <property type="project" value="UniProtKB-SubCell"/>
</dbReference>
<dbReference type="EMBL" id="CP003630">
    <property type="protein sequence ID" value="AFZ17715.1"/>
    <property type="molecule type" value="Genomic_DNA"/>
</dbReference>
<feature type="transmembrane region" description="Helical" evidence="5">
    <location>
        <begin position="143"/>
        <end position="164"/>
    </location>
</feature>
<dbReference type="OrthoDB" id="4391260at2"/>
<evidence type="ECO:0000256" key="1">
    <source>
        <dbReference type="ARBA" id="ARBA00004141"/>
    </source>
</evidence>